<feature type="transmembrane region" description="Helical" evidence="9">
    <location>
        <begin position="140"/>
        <end position="160"/>
    </location>
</feature>
<keyword evidence="12" id="KW-1185">Reference proteome</keyword>
<sequence>MTTLQIGQYIPSGNSLAHVEVGLASFDNSTLEILEENKLWPYGVPTDGTPRVNIVTVSLGNIVCFTLLGVIGIFYALAYMLFNYINRHKKVIRLSSPNLNYLIGIGAIILYINIITLTIRHSTEESLAVVYNMNPWLTNIGYSLCYGTISSKMIRVWYIFNNPVLRKKFTLKDHHLGLIVGVFVVVDVVMLGTYTIVEGARGNLRAVLIRSAENPERRIGGKKRENPTAEVHHYYYYGTSSTGQLIWFAILSFEKAVVHVIVLYLALRTRKVKMKGLGDSKFIIAATYSTSIVLVMSHIGIYSLYKGFLNIFIATVAGNFFISTTTILSIVFIPKILILWKDPTGKGSSSYFTRTIGGALESADAADREREKMVLQREIEQLETQLQSGVCTEAAAVRAENAADEDKANHAPSS</sequence>
<gene>
    <name evidence="11" type="ORF">GBAR_LOCUS7776</name>
</gene>
<proteinExistence type="predicted"/>
<evidence type="ECO:0000256" key="3">
    <source>
        <dbReference type="ARBA" id="ARBA00022989"/>
    </source>
</evidence>
<evidence type="ECO:0000256" key="1">
    <source>
        <dbReference type="ARBA" id="ARBA00004141"/>
    </source>
</evidence>
<dbReference type="GO" id="GO:0007214">
    <property type="term" value="P:gamma-aminobutyric acid signaling pathway"/>
    <property type="evidence" value="ECO:0007669"/>
    <property type="project" value="TreeGrafter"/>
</dbReference>
<protein>
    <submittedName>
        <fullName evidence="11">Gamma-aminobutyric acid type B receptor subunit 2</fullName>
    </submittedName>
</protein>
<organism evidence="11 12">
    <name type="scientific">Geodia barretti</name>
    <name type="common">Barrett's horny sponge</name>
    <dbReference type="NCBI Taxonomy" id="519541"/>
    <lineage>
        <taxon>Eukaryota</taxon>
        <taxon>Metazoa</taxon>
        <taxon>Porifera</taxon>
        <taxon>Demospongiae</taxon>
        <taxon>Heteroscleromorpha</taxon>
        <taxon>Tetractinellida</taxon>
        <taxon>Astrophorina</taxon>
        <taxon>Geodiidae</taxon>
        <taxon>Geodia</taxon>
    </lineage>
</organism>
<feature type="transmembrane region" description="Helical" evidence="9">
    <location>
        <begin position="54"/>
        <end position="78"/>
    </location>
</feature>
<dbReference type="PANTHER" id="PTHR10519">
    <property type="entry name" value="GABA-B RECEPTOR"/>
    <property type="match status" value="1"/>
</dbReference>
<evidence type="ECO:0000256" key="7">
    <source>
        <dbReference type="ARBA" id="ARBA00023180"/>
    </source>
</evidence>
<feature type="domain" description="G-protein coupled receptors family 3 profile" evidence="10">
    <location>
        <begin position="136"/>
        <end position="343"/>
    </location>
</feature>
<feature type="transmembrane region" description="Helical" evidence="9">
    <location>
        <begin position="176"/>
        <end position="197"/>
    </location>
</feature>
<keyword evidence="2 9" id="KW-0812">Transmembrane</keyword>
<evidence type="ECO:0000256" key="2">
    <source>
        <dbReference type="ARBA" id="ARBA00022692"/>
    </source>
</evidence>
<keyword evidence="5 9" id="KW-0472">Membrane</keyword>
<keyword evidence="3 9" id="KW-1133">Transmembrane helix</keyword>
<dbReference type="GO" id="GO:0004965">
    <property type="term" value="F:G protein-coupled GABA receptor activity"/>
    <property type="evidence" value="ECO:0007669"/>
    <property type="project" value="InterPro"/>
</dbReference>
<accession>A0AA35RJZ1</accession>
<dbReference type="EMBL" id="CASHTH010001154">
    <property type="protein sequence ID" value="CAI8012123.1"/>
    <property type="molecule type" value="Genomic_DNA"/>
</dbReference>
<dbReference type="AlphaFoldDB" id="A0AA35RJZ1"/>
<dbReference type="CDD" id="cd15047">
    <property type="entry name" value="7tmC_GABA-B-like"/>
    <property type="match status" value="1"/>
</dbReference>
<evidence type="ECO:0000256" key="8">
    <source>
        <dbReference type="ARBA" id="ARBA00023224"/>
    </source>
</evidence>
<evidence type="ECO:0000313" key="12">
    <source>
        <dbReference type="Proteomes" id="UP001174909"/>
    </source>
</evidence>
<comment type="subcellular location">
    <subcellularLocation>
        <location evidence="1">Membrane</location>
        <topology evidence="1">Multi-pass membrane protein</topology>
    </subcellularLocation>
</comment>
<dbReference type="InterPro" id="IPR017978">
    <property type="entry name" value="GPCR_3_C"/>
</dbReference>
<evidence type="ECO:0000313" key="11">
    <source>
        <dbReference type="EMBL" id="CAI8012123.1"/>
    </source>
</evidence>
<keyword evidence="8" id="KW-0807">Transducer</keyword>
<dbReference type="GO" id="GO:0038039">
    <property type="term" value="C:G protein-coupled receptor heterodimeric complex"/>
    <property type="evidence" value="ECO:0007669"/>
    <property type="project" value="TreeGrafter"/>
</dbReference>
<feature type="transmembrane region" description="Helical" evidence="9">
    <location>
        <begin position="282"/>
        <end position="305"/>
    </location>
</feature>
<dbReference type="PRINTS" id="PR01176">
    <property type="entry name" value="GABABRECEPTR"/>
</dbReference>
<dbReference type="Proteomes" id="UP001174909">
    <property type="component" value="Unassembled WGS sequence"/>
</dbReference>
<keyword evidence="6 11" id="KW-0675">Receptor</keyword>
<dbReference type="PROSITE" id="PS50259">
    <property type="entry name" value="G_PROTEIN_RECEP_F3_4"/>
    <property type="match status" value="1"/>
</dbReference>
<dbReference type="InterPro" id="IPR002455">
    <property type="entry name" value="GPCR3_GABA-B"/>
</dbReference>
<name>A0AA35RJZ1_GEOBA</name>
<keyword evidence="7" id="KW-0325">Glycoprotein</keyword>
<feature type="transmembrane region" description="Helical" evidence="9">
    <location>
        <begin position="311"/>
        <end position="333"/>
    </location>
</feature>
<keyword evidence="4" id="KW-0297">G-protein coupled receptor</keyword>
<comment type="caution">
    <text evidence="11">The sequence shown here is derived from an EMBL/GenBank/DDBJ whole genome shotgun (WGS) entry which is preliminary data.</text>
</comment>
<evidence type="ECO:0000256" key="4">
    <source>
        <dbReference type="ARBA" id="ARBA00023040"/>
    </source>
</evidence>
<reference evidence="11" key="1">
    <citation type="submission" date="2023-03" db="EMBL/GenBank/DDBJ databases">
        <authorList>
            <person name="Steffen K."/>
            <person name="Cardenas P."/>
        </authorList>
    </citation>
    <scope>NUCLEOTIDE SEQUENCE</scope>
</reference>
<evidence type="ECO:0000256" key="9">
    <source>
        <dbReference type="SAM" id="Phobius"/>
    </source>
</evidence>
<feature type="transmembrane region" description="Helical" evidence="9">
    <location>
        <begin position="99"/>
        <end position="120"/>
    </location>
</feature>
<feature type="transmembrane region" description="Helical" evidence="9">
    <location>
        <begin position="245"/>
        <end position="267"/>
    </location>
</feature>
<evidence type="ECO:0000256" key="5">
    <source>
        <dbReference type="ARBA" id="ARBA00023136"/>
    </source>
</evidence>
<dbReference type="Pfam" id="PF00003">
    <property type="entry name" value="7tm_3"/>
    <property type="match status" value="1"/>
</dbReference>
<evidence type="ECO:0000256" key="6">
    <source>
        <dbReference type="ARBA" id="ARBA00023170"/>
    </source>
</evidence>
<dbReference type="PANTHER" id="PTHR10519:SF20">
    <property type="entry name" value="G-PROTEIN COUPLED RECEPTOR 156-RELATED"/>
    <property type="match status" value="1"/>
</dbReference>
<evidence type="ECO:0000259" key="10">
    <source>
        <dbReference type="PROSITE" id="PS50259"/>
    </source>
</evidence>